<evidence type="ECO:0000313" key="1">
    <source>
        <dbReference type="EMBL" id="KAG0132244.1"/>
    </source>
</evidence>
<dbReference type="SUPFAM" id="SSF48350">
    <property type="entry name" value="GTPase activation domain, GAP"/>
    <property type="match status" value="1"/>
</dbReference>
<dbReference type="EMBL" id="JADDUC020000020">
    <property type="protein sequence ID" value="KAI1232889.1"/>
    <property type="molecule type" value="Genomic_DNA"/>
</dbReference>
<gene>
    <name evidence="2" type="ORF">IHE44_0006071</name>
    <name evidence="1" type="ORF">IHE44_013115</name>
</gene>
<evidence type="ECO:0000313" key="2">
    <source>
        <dbReference type="EMBL" id="KAI1232889.1"/>
    </source>
</evidence>
<sequence length="163" mass="18197">MGPPILVSLTWQCPHRSISFKESLLEVQVQESSLELLKGCLGDIINATVDSVDKCPLPIRVAFKQLLSGFLFLCFFTPAVLTPKLFRLREQHTEPCVDTGRVSNHLYWGHWVPVLGCWGHWGIHQHRDVGVPMSPLLWLAVPGCSHTHGTVLLGQWSDLGDPV</sequence>
<comment type="caution">
    <text evidence="1">The sequence shown here is derived from an EMBL/GenBank/DDBJ whole genome shotgun (WGS) entry which is preliminary data.</text>
</comment>
<proteinExistence type="predicted"/>
<reference evidence="2 3" key="2">
    <citation type="journal article" date="2021" name="J. Hered.">
        <title>Feather Gene Expression Elucidates the Developmental Basis of Plumage Iridescence in African Starlings.</title>
        <authorList>
            <person name="Rubenstein D.R."/>
            <person name="Corvelo A."/>
            <person name="MacManes M.D."/>
            <person name="Maia R."/>
            <person name="Narzisi G."/>
            <person name="Rousaki A."/>
            <person name="Vandenabeele P."/>
            <person name="Shawkey M.D."/>
            <person name="Solomon J."/>
        </authorList>
    </citation>
    <scope>NUCLEOTIDE SEQUENCE [LARGE SCALE GENOMIC DNA]</scope>
    <source>
        <strain evidence="2">SS15</strain>
    </source>
</reference>
<reference evidence="2" key="3">
    <citation type="submission" date="2022-01" db="EMBL/GenBank/DDBJ databases">
        <authorList>
            <person name="Rubenstein D.R."/>
        </authorList>
    </citation>
    <scope>NUCLEOTIDE SEQUENCE</scope>
    <source>
        <strain evidence="2">SS15</strain>
        <tissue evidence="2">Liver</tissue>
    </source>
</reference>
<evidence type="ECO:0000313" key="3">
    <source>
        <dbReference type="Proteomes" id="UP000618051"/>
    </source>
</evidence>
<name>A0A835P0R3_9PASS</name>
<dbReference type="EMBL" id="JADDUC010000008">
    <property type="protein sequence ID" value="KAG0132244.1"/>
    <property type="molecule type" value="Genomic_DNA"/>
</dbReference>
<accession>A0A835P0R3</accession>
<feature type="non-terminal residue" evidence="1">
    <location>
        <position position="1"/>
    </location>
</feature>
<dbReference type="AlphaFoldDB" id="A0A835P0R3"/>
<dbReference type="OrthoDB" id="1562946at2759"/>
<reference evidence="1" key="1">
    <citation type="submission" date="2020-10" db="EMBL/GenBank/DDBJ databases">
        <title>Feather gene expression reveals the developmental basis of iridescence in African starlings.</title>
        <authorList>
            <person name="Rubenstein D.R."/>
        </authorList>
    </citation>
    <scope>NUCLEOTIDE SEQUENCE</scope>
    <source>
        <strain evidence="1">SS15</strain>
        <tissue evidence="1">Liver</tissue>
    </source>
</reference>
<organism evidence="1">
    <name type="scientific">Lamprotornis superbus</name>
    <dbReference type="NCBI Taxonomy" id="245042"/>
    <lineage>
        <taxon>Eukaryota</taxon>
        <taxon>Metazoa</taxon>
        <taxon>Chordata</taxon>
        <taxon>Craniata</taxon>
        <taxon>Vertebrata</taxon>
        <taxon>Euteleostomi</taxon>
        <taxon>Archelosauria</taxon>
        <taxon>Archosauria</taxon>
        <taxon>Dinosauria</taxon>
        <taxon>Saurischia</taxon>
        <taxon>Theropoda</taxon>
        <taxon>Coelurosauria</taxon>
        <taxon>Aves</taxon>
        <taxon>Neognathae</taxon>
        <taxon>Neoaves</taxon>
        <taxon>Telluraves</taxon>
        <taxon>Australaves</taxon>
        <taxon>Passeriformes</taxon>
        <taxon>Sturnidae</taxon>
        <taxon>Lamprotornis</taxon>
    </lineage>
</organism>
<dbReference type="Proteomes" id="UP000618051">
    <property type="component" value="Unassembled WGS sequence"/>
</dbReference>
<protein>
    <submittedName>
        <fullName evidence="1">RasGAP-activating-like protein 1</fullName>
    </submittedName>
</protein>
<dbReference type="Gene3D" id="1.10.506.10">
    <property type="entry name" value="GTPase Activation - p120gap, domain 1"/>
    <property type="match status" value="1"/>
</dbReference>
<keyword evidence="3" id="KW-1185">Reference proteome</keyword>
<dbReference type="InterPro" id="IPR008936">
    <property type="entry name" value="Rho_GTPase_activation_prot"/>
</dbReference>